<dbReference type="Pfam" id="PF01201">
    <property type="entry name" value="Ribosomal_S8e"/>
    <property type="match status" value="1"/>
</dbReference>
<keyword evidence="8" id="KW-1185">Reference proteome</keyword>
<proteinExistence type="inferred from homology"/>
<dbReference type="InterPro" id="IPR001047">
    <property type="entry name" value="Ribosomal_eS8"/>
</dbReference>
<evidence type="ECO:0000256" key="5">
    <source>
        <dbReference type="SAM" id="MobiDB-lite"/>
    </source>
</evidence>
<comment type="similarity">
    <text evidence="1 4">Belongs to the eukaryotic ribosomal protein eS8 family.</text>
</comment>
<evidence type="ECO:0000256" key="6">
    <source>
        <dbReference type="SAM" id="SignalP"/>
    </source>
</evidence>
<keyword evidence="6" id="KW-0732">Signal</keyword>
<feature type="signal peptide" evidence="6">
    <location>
        <begin position="1"/>
        <end position="16"/>
    </location>
</feature>
<dbReference type="NCBIfam" id="TIGR00307">
    <property type="entry name" value="eS8"/>
    <property type="match status" value="1"/>
</dbReference>
<keyword evidence="3 4" id="KW-0687">Ribonucleoprotein</keyword>
<evidence type="ECO:0000256" key="2">
    <source>
        <dbReference type="ARBA" id="ARBA00022980"/>
    </source>
</evidence>
<dbReference type="PANTHER" id="PTHR10394">
    <property type="entry name" value="40S RIBOSOMAL PROTEIN S8"/>
    <property type="match status" value="1"/>
</dbReference>
<evidence type="ECO:0000256" key="1">
    <source>
        <dbReference type="ARBA" id="ARBA00005257"/>
    </source>
</evidence>
<name>A0ABR4NEF0_9FUNG</name>
<feature type="compositionally biased region" description="Basic and acidic residues" evidence="5">
    <location>
        <begin position="26"/>
        <end position="37"/>
    </location>
</feature>
<dbReference type="CDD" id="cd11380">
    <property type="entry name" value="Ribosomal_S8e_like"/>
    <property type="match status" value="1"/>
</dbReference>
<dbReference type="EMBL" id="JADGIZ020000009">
    <property type="protein sequence ID" value="KAL2917849.1"/>
    <property type="molecule type" value="Genomic_DNA"/>
</dbReference>
<evidence type="ECO:0000313" key="7">
    <source>
        <dbReference type="EMBL" id="KAL2917849.1"/>
    </source>
</evidence>
<dbReference type="InterPro" id="IPR018283">
    <property type="entry name" value="Ribosomal_eS8_CS"/>
</dbReference>
<comment type="caution">
    <text evidence="7">The sequence shown here is derived from an EMBL/GenBank/DDBJ whole genome shotgun (WGS) entry which is preliminary data.</text>
</comment>
<evidence type="ECO:0000256" key="4">
    <source>
        <dbReference type="RuleBase" id="RU000669"/>
    </source>
</evidence>
<sequence>MVLVVALVAASEIVRGAGGRVARGKRPQDARGGISRDSRHKRSHTGAKRAHYRKKRKFELGRQAANTKIGAKRIHVIRVRGGNTKFRALRLDSGNFSWGTQSVTRKARIIRVVYNASNNELVRTNTLVKGAIVEIDAVPLRQWFESHYAVPLGRKKTETAEIAKEGSNHVQRKVQARRKDSAVEQALADQFAAGRVYARLASRPGQSGRADGYILEGRELDFYLRKLRSRKA</sequence>
<keyword evidence="2 4" id="KW-0689">Ribosomal protein</keyword>
<dbReference type="Proteomes" id="UP001527925">
    <property type="component" value="Unassembled WGS sequence"/>
</dbReference>
<feature type="compositionally biased region" description="Basic residues" evidence="5">
    <location>
        <begin position="38"/>
        <end position="53"/>
    </location>
</feature>
<dbReference type="GO" id="GO:0005840">
    <property type="term" value="C:ribosome"/>
    <property type="evidence" value="ECO:0007669"/>
    <property type="project" value="UniProtKB-KW"/>
</dbReference>
<feature type="chain" id="PRO_5047050076" description="40S ribosomal protein S8" evidence="6">
    <location>
        <begin position="17"/>
        <end position="232"/>
    </location>
</feature>
<reference evidence="7 8" key="1">
    <citation type="submission" date="2023-09" db="EMBL/GenBank/DDBJ databases">
        <title>Pangenome analysis of Batrachochytrium dendrobatidis and related Chytrids.</title>
        <authorList>
            <person name="Yacoub M.N."/>
            <person name="Stajich J.E."/>
            <person name="James T.Y."/>
        </authorList>
    </citation>
    <scope>NUCLEOTIDE SEQUENCE [LARGE SCALE GENOMIC DNA]</scope>
    <source>
        <strain evidence="7 8">JEL0888</strain>
    </source>
</reference>
<feature type="region of interest" description="Disordered" evidence="5">
    <location>
        <begin position="20"/>
        <end position="53"/>
    </location>
</feature>
<organism evidence="7 8">
    <name type="scientific">Polyrhizophydium stewartii</name>
    <dbReference type="NCBI Taxonomy" id="2732419"/>
    <lineage>
        <taxon>Eukaryota</taxon>
        <taxon>Fungi</taxon>
        <taxon>Fungi incertae sedis</taxon>
        <taxon>Chytridiomycota</taxon>
        <taxon>Chytridiomycota incertae sedis</taxon>
        <taxon>Chytridiomycetes</taxon>
        <taxon>Rhizophydiales</taxon>
        <taxon>Rhizophydiales incertae sedis</taxon>
        <taxon>Polyrhizophydium</taxon>
    </lineage>
</organism>
<evidence type="ECO:0000313" key="8">
    <source>
        <dbReference type="Proteomes" id="UP001527925"/>
    </source>
</evidence>
<evidence type="ECO:0000256" key="3">
    <source>
        <dbReference type="ARBA" id="ARBA00023274"/>
    </source>
</evidence>
<gene>
    <name evidence="7" type="primary">RPS8A</name>
    <name evidence="7" type="ORF">HK105_202722</name>
</gene>
<dbReference type="InterPro" id="IPR022309">
    <property type="entry name" value="Ribosomal_Se8/biogenesis_NSA2"/>
</dbReference>
<dbReference type="Gene3D" id="3.10.290.70">
    <property type="match status" value="2"/>
</dbReference>
<dbReference type="PROSITE" id="PS01193">
    <property type="entry name" value="RIBOSOMAL_S8E"/>
    <property type="match status" value="1"/>
</dbReference>
<protein>
    <recommendedName>
        <fullName evidence="4">40S ribosomal protein S8</fullName>
    </recommendedName>
</protein>
<accession>A0ABR4NEF0</accession>